<protein>
    <recommendedName>
        <fullName evidence="4">DDE Tnp4 domain-containing protein</fullName>
    </recommendedName>
</protein>
<gene>
    <name evidence="5" type="ORF">RIMI_LOCUS4677359</name>
</gene>
<dbReference type="EMBL" id="CAUEEQ010007657">
    <property type="protein sequence ID" value="CAJ0931340.1"/>
    <property type="molecule type" value="Genomic_DNA"/>
</dbReference>
<evidence type="ECO:0000256" key="3">
    <source>
        <dbReference type="SAM" id="MobiDB-lite"/>
    </source>
</evidence>
<evidence type="ECO:0000313" key="6">
    <source>
        <dbReference type="Proteomes" id="UP001176940"/>
    </source>
</evidence>
<keyword evidence="6" id="KW-1185">Reference proteome</keyword>
<keyword evidence="2" id="KW-0479">Metal-binding</keyword>
<feature type="non-terminal residue" evidence="5">
    <location>
        <position position="1"/>
    </location>
</feature>
<feature type="compositionally biased region" description="Basic and acidic residues" evidence="3">
    <location>
        <begin position="47"/>
        <end position="56"/>
    </location>
</feature>
<dbReference type="InterPro" id="IPR027806">
    <property type="entry name" value="HARBI1_dom"/>
</dbReference>
<proteinExistence type="predicted"/>
<dbReference type="Pfam" id="PF13359">
    <property type="entry name" value="DDE_Tnp_4"/>
    <property type="match status" value="1"/>
</dbReference>
<feature type="region of interest" description="Disordered" evidence="3">
    <location>
        <begin position="38"/>
        <end position="61"/>
    </location>
</feature>
<comment type="caution">
    <text evidence="5">The sequence shown here is derived from an EMBL/GenBank/DDBJ whole genome shotgun (WGS) entry which is preliminary data.</text>
</comment>
<evidence type="ECO:0000259" key="4">
    <source>
        <dbReference type="Pfam" id="PF13359"/>
    </source>
</evidence>
<comment type="cofactor">
    <cofactor evidence="1">
        <name>a divalent metal cation</name>
        <dbReference type="ChEBI" id="CHEBI:60240"/>
    </cofactor>
</comment>
<reference evidence="5" key="1">
    <citation type="submission" date="2023-07" db="EMBL/GenBank/DDBJ databases">
        <authorList>
            <person name="Stuckert A."/>
        </authorList>
    </citation>
    <scope>NUCLEOTIDE SEQUENCE</scope>
</reference>
<evidence type="ECO:0000256" key="1">
    <source>
        <dbReference type="ARBA" id="ARBA00001968"/>
    </source>
</evidence>
<sequence>FKAGQQSYCKRARVFRSGIKIALHRRVLRRTENELQSNIAASMQPAGKERSAERRPNQNPRIQLRTPHRIAILGLLLLILNRHTRLRQRRQRRRAQKRMWVHPLVAERTEKGHFYVLYNDLRRYPDKFLSFCRLSILAFDRLLTILAPHLTLQDTVMRKAISAEERLLITLRYVECTFGIMTSQWRIFHTAIQLDTDTVDAEIKACCVLHNYAREYNTDVDVEYQQPVFNPVVNAGLGRPSKSGVRLLRNQMLQQLLKQMWMQQLLKWMWIQQKLWEWMER</sequence>
<name>A0ABN9L4D7_9NEOB</name>
<feature type="domain" description="DDE Tnp4" evidence="4">
    <location>
        <begin position="173"/>
        <end position="211"/>
    </location>
</feature>
<feature type="non-terminal residue" evidence="5">
    <location>
        <position position="281"/>
    </location>
</feature>
<organism evidence="5 6">
    <name type="scientific">Ranitomeya imitator</name>
    <name type="common">mimic poison frog</name>
    <dbReference type="NCBI Taxonomy" id="111125"/>
    <lineage>
        <taxon>Eukaryota</taxon>
        <taxon>Metazoa</taxon>
        <taxon>Chordata</taxon>
        <taxon>Craniata</taxon>
        <taxon>Vertebrata</taxon>
        <taxon>Euteleostomi</taxon>
        <taxon>Amphibia</taxon>
        <taxon>Batrachia</taxon>
        <taxon>Anura</taxon>
        <taxon>Neobatrachia</taxon>
        <taxon>Hyloidea</taxon>
        <taxon>Dendrobatidae</taxon>
        <taxon>Dendrobatinae</taxon>
        <taxon>Ranitomeya</taxon>
    </lineage>
</organism>
<evidence type="ECO:0000256" key="2">
    <source>
        <dbReference type="ARBA" id="ARBA00022723"/>
    </source>
</evidence>
<evidence type="ECO:0000313" key="5">
    <source>
        <dbReference type="EMBL" id="CAJ0931340.1"/>
    </source>
</evidence>
<dbReference type="Proteomes" id="UP001176940">
    <property type="component" value="Unassembled WGS sequence"/>
</dbReference>
<accession>A0ABN9L4D7</accession>